<dbReference type="GO" id="GO:0000049">
    <property type="term" value="F:tRNA binding"/>
    <property type="evidence" value="ECO:0007669"/>
    <property type="project" value="InterPro"/>
</dbReference>
<feature type="binding site" evidence="13">
    <location>
        <position position="262"/>
    </location>
    <ligand>
        <name>Mg(2+)</name>
        <dbReference type="ChEBI" id="CHEBI:18420"/>
        <note>shared with beta subunit</note>
    </ligand>
</feature>
<evidence type="ECO:0000256" key="12">
    <source>
        <dbReference type="ARBA" id="ARBA00049255"/>
    </source>
</evidence>
<keyword evidence="11 13" id="KW-0030">Aminoacyl-tRNA synthetase</keyword>
<dbReference type="PANTHER" id="PTHR11538:SF41">
    <property type="entry name" value="PHENYLALANINE--TRNA LIGASE, MITOCHONDRIAL"/>
    <property type="match status" value="1"/>
</dbReference>
<dbReference type="PROSITE" id="PS50862">
    <property type="entry name" value="AA_TRNA_LIGASE_II"/>
    <property type="match status" value="1"/>
</dbReference>
<dbReference type="SUPFAM" id="SSF55681">
    <property type="entry name" value="Class II aaRS and biotin synthetases"/>
    <property type="match status" value="1"/>
</dbReference>
<reference evidence="16" key="1">
    <citation type="submission" date="2017-09" db="EMBL/GenBank/DDBJ databases">
        <title>Depth-based differentiation of microbial function through sediment-hosted aquifers and enrichment of novel symbionts in the deep terrestrial subsurface.</title>
        <authorList>
            <person name="Probst A.J."/>
            <person name="Ladd B."/>
            <person name="Jarett J.K."/>
            <person name="Geller-Mcgrath D.E."/>
            <person name="Sieber C.M.K."/>
            <person name="Emerson J.B."/>
            <person name="Anantharaman K."/>
            <person name="Thomas B.C."/>
            <person name="Malmstrom R."/>
            <person name="Stieglmeier M."/>
            <person name="Klingl A."/>
            <person name="Woyke T."/>
            <person name="Ryan C.M."/>
            <person name="Banfield J.F."/>
        </authorList>
    </citation>
    <scope>NUCLEOTIDE SEQUENCE [LARGE SCALE GENOMIC DNA]</scope>
</reference>
<organism evidence="15 16">
    <name type="scientific">Candidatus Magasanikbacteria bacterium CG10_big_fil_rev_8_21_14_0_10_43_6</name>
    <dbReference type="NCBI Taxonomy" id="1974650"/>
    <lineage>
        <taxon>Bacteria</taxon>
        <taxon>Candidatus Magasanikiibacteriota</taxon>
    </lineage>
</organism>
<protein>
    <recommendedName>
        <fullName evidence="13">Phenylalanine--tRNA ligase alpha subunit</fullName>
        <ecNumber evidence="13">6.1.1.20</ecNumber>
    </recommendedName>
    <alternativeName>
        <fullName evidence="13">Phenylalanyl-tRNA synthetase alpha subunit</fullName>
        <shortName evidence="13">PheRS</shortName>
    </alternativeName>
</protein>
<dbReference type="InterPro" id="IPR004188">
    <property type="entry name" value="Phe-tRNA_ligase_II_N"/>
</dbReference>
<keyword evidence="6 13" id="KW-0479">Metal-binding</keyword>
<dbReference type="InterPro" id="IPR045864">
    <property type="entry name" value="aa-tRNA-synth_II/BPL/LPL"/>
</dbReference>
<dbReference type="Pfam" id="PF02912">
    <property type="entry name" value="Phe_tRNA-synt_N"/>
    <property type="match status" value="1"/>
</dbReference>
<evidence type="ECO:0000313" key="16">
    <source>
        <dbReference type="Proteomes" id="UP000229362"/>
    </source>
</evidence>
<comment type="subcellular location">
    <subcellularLocation>
        <location evidence="1 13">Cytoplasm</location>
    </subcellularLocation>
</comment>
<dbReference type="CDD" id="cd00496">
    <property type="entry name" value="PheRS_alpha_core"/>
    <property type="match status" value="1"/>
</dbReference>
<dbReference type="AlphaFoldDB" id="A0A2M6W072"/>
<comment type="similarity">
    <text evidence="2 13">Belongs to the class-II aminoacyl-tRNA synthetase family. Phe-tRNA synthetase alpha subunit type 1 subfamily.</text>
</comment>
<gene>
    <name evidence="13" type="primary">pheS</name>
    <name evidence="15" type="ORF">COU33_04470</name>
</gene>
<dbReference type="GO" id="GO:0005737">
    <property type="term" value="C:cytoplasm"/>
    <property type="evidence" value="ECO:0007669"/>
    <property type="project" value="UniProtKB-SubCell"/>
</dbReference>
<dbReference type="InterPro" id="IPR004529">
    <property type="entry name" value="Phe-tRNA-synth_IIc_asu"/>
</dbReference>
<evidence type="ECO:0000259" key="14">
    <source>
        <dbReference type="PROSITE" id="PS50862"/>
    </source>
</evidence>
<keyword evidence="5 13" id="KW-0436">Ligase</keyword>
<sequence length="339" mass="38907">MKDQFEAIKKEFQQAIKDVADFAHLEAIEKRFFSRKSGEFSQLMKGMKDLSDDIRKDIGKFANVVKDDLEEMLVGKREELDKEKLAKLAQAERIDATQALVSKEARGHIHPLTQGSEQMEDVLSRMGFLVEDGPELESQYFVFDVLNISEHHPARDAQDTFYIKDHTELCMRSHTSNMQVRLMRKYNNGGTEPVRAAVPGRVFRNEALDATHEHTFYQMEGFIVDREINIGHLVGVLKELLGGLLKQQVEVRLRPSYFPFVEPGFELDMKTDLGKGEKWMEMLGCGLIHPHVLTEAGYDATQWQGFAFGMGINRLIMAKYGIEDIRHFMSGDLRFLNQF</sequence>
<evidence type="ECO:0000256" key="8">
    <source>
        <dbReference type="ARBA" id="ARBA00022840"/>
    </source>
</evidence>
<comment type="cofactor">
    <cofactor evidence="13">
        <name>Mg(2+)</name>
        <dbReference type="ChEBI" id="CHEBI:18420"/>
    </cofactor>
    <text evidence="13">Binds 2 magnesium ions per tetramer.</text>
</comment>
<comment type="caution">
    <text evidence="15">The sequence shown here is derived from an EMBL/GenBank/DDBJ whole genome shotgun (WGS) entry which is preliminary data.</text>
</comment>
<dbReference type="GO" id="GO:0005524">
    <property type="term" value="F:ATP binding"/>
    <property type="evidence" value="ECO:0007669"/>
    <property type="project" value="UniProtKB-UniRule"/>
</dbReference>
<evidence type="ECO:0000256" key="7">
    <source>
        <dbReference type="ARBA" id="ARBA00022741"/>
    </source>
</evidence>
<dbReference type="InterPro" id="IPR010978">
    <property type="entry name" value="tRNA-bd_arm"/>
</dbReference>
<name>A0A2M6W072_9BACT</name>
<dbReference type="InterPro" id="IPR006195">
    <property type="entry name" value="aa-tRNA-synth_II"/>
</dbReference>
<feature type="domain" description="Aminoacyl-transfer RNA synthetases class-II family profile" evidence="14">
    <location>
        <begin position="121"/>
        <end position="318"/>
    </location>
</feature>
<keyword evidence="4 13" id="KW-0963">Cytoplasm</keyword>
<evidence type="ECO:0000256" key="3">
    <source>
        <dbReference type="ARBA" id="ARBA00011209"/>
    </source>
</evidence>
<dbReference type="PANTHER" id="PTHR11538">
    <property type="entry name" value="PHENYLALANYL-TRNA SYNTHETASE"/>
    <property type="match status" value="1"/>
</dbReference>
<keyword evidence="9 13" id="KW-0460">Magnesium</keyword>
<comment type="catalytic activity">
    <reaction evidence="12 13">
        <text>tRNA(Phe) + L-phenylalanine + ATP = L-phenylalanyl-tRNA(Phe) + AMP + diphosphate + H(+)</text>
        <dbReference type="Rhea" id="RHEA:19413"/>
        <dbReference type="Rhea" id="RHEA-COMP:9668"/>
        <dbReference type="Rhea" id="RHEA-COMP:9699"/>
        <dbReference type="ChEBI" id="CHEBI:15378"/>
        <dbReference type="ChEBI" id="CHEBI:30616"/>
        <dbReference type="ChEBI" id="CHEBI:33019"/>
        <dbReference type="ChEBI" id="CHEBI:58095"/>
        <dbReference type="ChEBI" id="CHEBI:78442"/>
        <dbReference type="ChEBI" id="CHEBI:78531"/>
        <dbReference type="ChEBI" id="CHEBI:456215"/>
        <dbReference type="EC" id="6.1.1.20"/>
    </reaction>
</comment>
<dbReference type="GO" id="GO:0000287">
    <property type="term" value="F:magnesium ion binding"/>
    <property type="evidence" value="ECO:0007669"/>
    <property type="project" value="UniProtKB-UniRule"/>
</dbReference>
<dbReference type="InterPro" id="IPR022911">
    <property type="entry name" value="Phe_tRNA_ligase_alpha1_bac"/>
</dbReference>
<keyword evidence="10 13" id="KW-0648">Protein biosynthesis</keyword>
<comment type="subunit">
    <text evidence="3 13">Tetramer of two alpha and two beta subunits.</text>
</comment>
<dbReference type="Pfam" id="PF01409">
    <property type="entry name" value="tRNA-synt_2d"/>
    <property type="match status" value="1"/>
</dbReference>
<dbReference type="NCBIfam" id="TIGR00468">
    <property type="entry name" value="pheS"/>
    <property type="match status" value="1"/>
</dbReference>
<evidence type="ECO:0000256" key="5">
    <source>
        <dbReference type="ARBA" id="ARBA00022598"/>
    </source>
</evidence>
<evidence type="ECO:0000256" key="9">
    <source>
        <dbReference type="ARBA" id="ARBA00022842"/>
    </source>
</evidence>
<evidence type="ECO:0000256" key="4">
    <source>
        <dbReference type="ARBA" id="ARBA00022490"/>
    </source>
</evidence>
<evidence type="ECO:0000313" key="15">
    <source>
        <dbReference type="EMBL" id="PIT86212.1"/>
    </source>
</evidence>
<dbReference type="Proteomes" id="UP000229362">
    <property type="component" value="Unassembled WGS sequence"/>
</dbReference>
<keyword evidence="8 13" id="KW-0067">ATP-binding</keyword>
<evidence type="ECO:0000256" key="11">
    <source>
        <dbReference type="ARBA" id="ARBA00023146"/>
    </source>
</evidence>
<dbReference type="SUPFAM" id="SSF46589">
    <property type="entry name" value="tRNA-binding arm"/>
    <property type="match status" value="1"/>
</dbReference>
<dbReference type="GO" id="GO:0006432">
    <property type="term" value="P:phenylalanyl-tRNA aminoacylation"/>
    <property type="evidence" value="ECO:0007669"/>
    <property type="project" value="UniProtKB-UniRule"/>
</dbReference>
<dbReference type="GO" id="GO:0004826">
    <property type="term" value="F:phenylalanine-tRNA ligase activity"/>
    <property type="evidence" value="ECO:0007669"/>
    <property type="project" value="UniProtKB-UniRule"/>
</dbReference>
<evidence type="ECO:0000256" key="13">
    <source>
        <dbReference type="HAMAP-Rule" id="MF_00281"/>
    </source>
</evidence>
<keyword evidence="7 13" id="KW-0547">Nucleotide-binding</keyword>
<dbReference type="Gene3D" id="3.30.930.10">
    <property type="entry name" value="Bira Bifunctional Protein, Domain 2"/>
    <property type="match status" value="1"/>
</dbReference>
<evidence type="ECO:0000256" key="2">
    <source>
        <dbReference type="ARBA" id="ARBA00010207"/>
    </source>
</evidence>
<dbReference type="HAMAP" id="MF_00281">
    <property type="entry name" value="Phe_tRNA_synth_alpha1"/>
    <property type="match status" value="1"/>
</dbReference>
<accession>A0A2M6W072</accession>
<proteinExistence type="inferred from homology"/>
<dbReference type="InterPro" id="IPR002319">
    <property type="entry name" value="Phenylalanyl-tRNA_Synthase"/>
</dbReference>
<evidence type="ECO:0000256" key="6">
    <source>
        <dbReference type="ARBA" id="ARBA00022723"/>
    </source>
</evidence>
<evidence type="ECO:0000256" key="1">
    <source>
        <dbReference type="ARBA" id="ARBA00004496"/>
    </source>
</evidence>
<dbReference type="EMBL" id="PFBZ01000190">
    <property type="protein sequence ID" value="PIT86212.1"/>
    <property type="molecule type" value="Genomic_DNA"/>
</dbReference>
<dbReference type="EC" id="6.1.1.20" evidence="13"/>
<evidence type="ECO:0000256" key="10">
    <source>
        <dbReference type="ARBA" id="ARBA00022917"/>
    </source>
</evidence>